<name>A0A4R1F0Z7_9GAMM</name>
<organism evidence="1 2">
    <name type="scientific">Cocleimonas flava</name>
    <dbReference type="NCBI Taxonomy" id="634765"/>
    <lineage>
        <taxon>Bacteria</taxon>
        <taxon>Pseudomonadati</taxon>
        <taxon>Pseudomonadota</taxon>
        <taxon>Gammaproteobacteria</taxon>
        <taxon>Thiotrichales</taxon>
        <taxon>Thiotrichaceae</taxon>
        <taxon>Cocleimonas</taxon>
    </lineage>
</organism>
<evidence type="ECO:0000313" key="1">
    <source>
        <dbReference type="EMBL" id="TCJ87493.1"/>
    </source>
</evidence>
<gene>
    <name evidence="1" type="ORF">EV695_2003</name>
</gene>
<dbReference type="PANTHER" id="PTHR35564">
    <property type="match status" value="1"/>
</dbReference>
<dbReference type="OrthoDB" id="1523296at2"/>
<dbReference type="Pfam" id="PF06996">
    <property type="entry name" value="T6SS_TssG"/>
    <property type="match status" value="1"/>
</dbReference>
<dbReference type="PANTHER" id="PTHR35564:SF4">
    <property type="entry name" value="CYTOPLASMIC PROTEIN"/>
    <property type="match status" value="1"/>
</dbReference>
<comment type="caution">
    <text evidence="1">The sequence shown here is derived from an EMBL/GenBank/DDBJ whole genome shotgun (WGS) entry which is preliminary data.</text>
</comment>
<dbReference type="InterPro" id="IPR010732">
    <property type="entry name" value="T6SS_TssG-like"/>
</dbReference>
<reference evidence="1 2" key="1">
    <citation type="submission" date="2019-03" db="EMBL/GenBank/DDBJ databases">
        <title>Genomic Encyclopedia of Type Strains, Phase IV (KMG-IV): sequencing the most valuable type-strain genomes for metagenomic binning, comparative biology and taxonomic classification.</title>
        <authorList>
            <person name="Goeker M."/>
        </authorList>
    </citation>
    <scope>NUCLEOTIDE SEQUENCE [LARGE SCALE GENOMIC DNA]</scope>
    <source>
        <strain evidence="1 2">DSM 24830</strain>
    </source>
</reference>
<proteinExistence type="predicted"/>
<protein>
    <submittedName>
        <fullName evidence="1">Type VI secretion system protein ImpH</fullName>
    </submittedName>
</protein>
<evidence type="ECO:0000313" key="2">
    <source>
        <dbReference type="Proteomes" id="UP000294887"/>
    </source>
</evidence>
<dbReference type="AlphaFoldDB" id="A0A4R1F0Z7"/>
<keyword evidence="2" id="KW-1185">Reference proteome</keyword>
<accession>A0A4R1F0Z7</accession>
<dbReference type="NCBIfam" id="TIGR03347">
    <property type="entry name" value="VI_chp_1"/>
    <property type="match status" value="1"/>
</dbReference>
<dbReference type="Proteomes" id="UP000294887">
    <property type="component" value="Unassembled WGS sequence"/>
</dbReference>
<dbReference type="EMBL" id="SMFQ01000003">
    <property type="protein sequence ID" value="TCJ87493.1"/>
    <property type="molecule type" value="Genomic_DNA"/>
</dbReference>
<dbReference type="RefSeq" id="WP_131905763.1">
    <property type="nucleotide sequence ID" value="NZ_BAAAFU010000004.1"/>
</dbReference>
<sequence>MTNETHSTDLIQDITDNPHQYGFYEALRLIECYYKDRSRLGETLKSADDMIRLGQTPTSAFAPSTLSSATTEKDALLHLNVFFFGMFGPNGALPLHLTEYANERVRSARDASFIHFMDMFHHRLLCLFYRAWANKEPTVHYDRPDQDRFHLYTGSLLGIGTPAVQDRDLMPDNSKMHYAGHMSTQTHHAEGLSSVLQAFFKVPVKIKEYIGEWLEIPEQSRCYLGMSLDGGKLGEDAVLGGRSWQRQYKFRVLIGPMELDEYEGLLPGKEKIQQVSAILKNYVGLEMIWDINLILKKEAIPKTELGSFGQLGWSTWLHNSPIQKDADDFLTV</sequence>